<feature type="domain" description="EF-hand" evidence="3">
    <location>
        <begin position="71"/>
        <end position="87"/>
    </location>
</feature>
<accession>A0A1V5MLV2</accession>
<organism evidence="4">
    <name type="scientific">candidate division TA06 bacterium ADurb.Bin417</name>
    <dbReference type="NCBI Taxonomy" id="1852828"/>
    <lineage>
        <taxon>Bacteria</taxon>
        <taxon>Bacteria division TA06</taxon>
    </lineage>
</organism>
<dbReference type="InterPro" id="IPR011992">
    <property type="entry name" value="EF-hand-dom_pair"/>
</dbReference>
<proteinExistence type="predicted"/>
<dbReference type="InterPro" id="IPR018247">
    <property type="entry name" value="EF_Hand_1_Ca_BS"/>
</dbReference>
<evidence type="ECO:0000313" key="4">
    <source>
        <dbReference type="EMBL" id="OPZ93801.1"/>
    </source>
</evidence>
<dbReference type="EMBL" id="MWAK01000007">
    <property type="protein sequence ID" value="OPZ93801.1"/>
    <property type="molecule type" value="Genomic_DNA"/>
</dbReference>
<feature type="region of interest" description="Disordered" evidence="1">
    <location>
        <begin position="28"/>
        <end position="49"/>
    </location>
</feature>
<feature type="domain" description="EF-hand" evidence="3">
    <location>
        <begin position="38"/>
        <end position="53"/>
    </location>
</feature>
<evidence type="ECO:0000256" key="2">
    <source>
        <dbReference type="SAM" id="SignalP"/>
    </source>
</evidence>
<protein>
    <submittedName>
        <fullName evidence="4">EF hand</fullName>
    </submittedName>
</protein>
<feature type="domain" description="EF-hand" evidence="3">
    <location>
        <begin position="96"/>
        <end position="109"/>
    </location>
</feature>
<dbReference type="GO" id="GO:0005509">
    <property type="term" value="F:calcium ion binding"/>
    <property type="evidence" value="ECO:0007669"/>
    <property type="project" value="InterPro"/>
</dbReference>
<sequence>MRQRRLYGAVLIVTALLLVATAAVAGPKSTPAQKARHADRNQDGVLTPQEIRRDKAWSRERKSKANTWWERRADTDNDGRVNPAELEAWKKLKKERLDLNNDGEIDARERRLSWRNGRSRVNNWLESGYDANGDGWLEPAESRRLMQDRYTLIKSKGKAKVDTGLEAEYDDNKDGIIDAREAVLMKQDLDLK</sequence>
<comment type="caution">
    <text evidence="4">The sequence shown here is derived from an EMBL/GenBank/DDBJ whole genome shotgun (WGS) entry which is preliminary data.</text>
</comment>
<keyword evidence="2" id="KW-0732">Signal</keyword>
<dbReference type="Gene3D" id="1.10.238.10">
    <property type="entry name" value="EF-hand"/>
    <property type="match status" value="2"/>
</dbReference>
<dbReference type="Pfam" id="PF13202">
    <property type="entry name" value="EF-hand_5"/>
    <property type="match status" value="3"/>
</dbReference>
<dbReference type="InterPro" id="IPR002048">
    <property type="entry name" value="EF_hand_dom"/>
</dbReference>
<reference evidence="4" key="1">
    <citation type="submission" date="2017-02" db="EMBL/GenBank/DDBJ databases">
        <title>Delving into the versatile metabolic prowess of the omnipresent phylum Bacteroidetes.</title>
        <authorList>
            <person name="Nobu M.K."/>
            <person name="Mei R."/>
            <person name="Narihiro T."/>
            <person name="Kuroda K."/>
            <person name="Liu W.-T."/>
        </authorList>
    </citation>
    <scope>NUCLEOTIDE SEQUENCE</scope>
    <source>
        <strain evidence="4">ADurb.Bin417</strain>
    </source>
</reference>
<dbReference type="Proteomes" id="UP000485484">
    <property type="component" value="Unassembled WGS sequence"/>
</dbReference>
<gene>
    <name evidence="4" type="ORF">BWY73_00115</name>
</gene>
<feature type="signal peptide" evidence="2">
    <location>
        <begin position="1"/>
        <end position="25"/>
    </location>
</feature>
<name>A0A1V5MLV2_UNCT6</name>
<evidence type="ECO:0000256" key="1">
    <source>
        <dbReference type="SAM" id="MobiDB-lite"/>
    </source>
</evidence>
<feature type="chain" id="PRO_5012166626" evidence="2">
    <location>
        <begin position="26"/>
        <end position="192"/>
    </location>
</feature>
<evidence type="ECO:0000259" key="3">
    <source>
        <dbReference type="Pfam" id="PF13202"/>
    </source>
</evidence>
<dbReference type="SUPFAM" id="SSF47473">
    <property type="entry name" value="EF-hand"/>
    <property type="match status" value="1"/>
</dbReference>
<dbReference type="PROSITE" id="PS00018">
    <property type="entry name" value="EF_HAND_1"/>
    <property type="match status" value="1"/>
</dbReference>
<dbReference type="AlphaFoldDB" id="A0A1V5MLV2"/>